<feature type="repeat" description="ANK" evidence="4">
    <location>
        <begin position="142"/>
        <end position="174"/>
    </location>
</feature>
<evidence type="ECO:0000256" key="3">
    <source>
        <dbReference type="ARBA" id="ARBA00023043"/>
    </source>
</evidence>
<dbReference type="Pfam" id="PF00023">
    <property type="entry name" value="Ank"/>
    <property type="match status" value="1"/>
</dbReference>
<dbReference type="SMART" id="SM00248">
    <property type="entry name" value="ANK"/>
    <property type="match status" value="6"/>
</dbReference>
<dbReference type="Proteomes" id="UP000521578">
    <property type="component" value="Unassembled WGS sequence"/>
</dbReference>
<proteinExistence type="predicted"/>
<accession>A0AA97MU26</accession>
<dbReference type="InterPro" id="IPR036770">
    <property type="entry name" value="Ankyrin_rpt-contain_sf"/>
</dbReference>
<feature type="repeat" description="ANK" evidence="4">
    <location>
        <begin position="283"/>
        <end position="315"/>
    </location>
</feature>
<dbReference type="PROSITE" id="PS50225">
    <property type="entry name" value="SOCS"/>
    <property type="match status" value="1"/>
</dbReference>
<comment type="pathway">
    <text evidence="1">Protein modification; protein ubiquitination.</text>
</comment>
<dbReference type="PANTHER" id="PTHR24198">
    <property type="entry name" value="ANKYRIN REPEAT AND PROTEIN KINASE DOMAIN-CONTAINING PROTEIN"/>
    <property type="match status" value="1"/>
</dbReference>
<dbReference type="GO" id="GO:0035556">
    <property type="term" value="P:intracellular signal transduction"/>
    <property type="evidence" value="ECO:0007669"/>
    <property type="project" value="InterPro"/>
</dbReference>
<name>A0AA97MU26_9PASS</name>
<dbReference type="PRINTS" id="PR01415">
    <property type="entry name" value="ANKYRIN"/>
</dbReference>
<protein>
    <submittedName>
        <fullName evidence="6">ASB10 protein</fullName>
    </submittedName>
</protein>
<dbReference type="PANTHER" id="PTHR24198:SF173">
    <property type="entry name" value="ANKYRIN REPEAT AND SOCS BOX PROTEIN 10-RELATED"/>
    <property type="match status" value="1"/>
</dbReference>
<feature type="domain" description="SOCS box" evidence="5">
    <location>
        <begin position="411"/>
        <end position="448"/>
    </location>
</feature>
<evidence type="ECO:0000313" key="7">
    <source>
        <dbReference type="Proteomes" id="UP000521578"/>
    </source>
</evidence>
<comment type="caution">
    <text evidence="6">The sequence shown here is derived from an EMBL/GenBank/DDBJ whole genome shotgun (WGS) entry which is preliminary data.</text>
</comment>
<dbReference type="SMART" id="SM00969">
    <property type="entry name" value="SOCS_box"/>
    <property type="match status" value="1"/>
</dbReference>
<feature type="non-terminal residue" evidence="6">
    <location>
        <position position="1"/>
    </location>
</feature>
<dbReference type="PROSITE" id="PS50088">
    <property type="entry name" value="ANK_REPEAT"/>
    <property type="match status" value="6"/>
</dbReference>
<evidence type="ECO:0000313" key="6">
    <source>
        <dbReference type="EMBL" id="NXE97758.1"/>
    </source>
</evidence>
<dbReference type="InterPro" id="IPR036036">
    <property type="entry name" value="SOCS_box-like_dom_sf"/>
</dbReference>
<dbReference type="Gene3D" id="1.25.40.20">
    <property type="entry name" value="Ankyrin repeat-containing domain"/>
    <property type="match status" value="1"/>
</dbReference>
<evidence type="ECO:0000256" key="4">
    <source>
        <dbReference type="PROSITE-ProRule" id="PRU00023"/>
    </source>
</evidence>
<dbReference type="AlphaFoldDB" id="A0AA97MU26"/>
<dbReference type="Pfam" id="PF07525">
    <property type="entry name" value="SOCS_box"/>
    <property type="match status" value="1"/>
</dbReference>
<dbReference type="SUPFAM" id="SSF158235">
    <property type="entry name" value="SOCS box-like"/>
    <property type="match status" value="1"/>
</dbReference>
<feature type="repeat" description="ANK" evidence="4">
    <location>
        <begin position="175"/>
        <end position="207"/>
    </location>
</feature>
<evidence type="ECO:0000256" key="2">
    <source>
        <dbReference type="ARBA" id="ARBA00022737"/>
    </source>
</evidence>
<reference evidence="6" key="1">
    <citation type="submission" date="2022-12" db="EMBL/GenBank/DDBJ databases">
        <title>Bird 10,000 Genomes (B10K) Project - Family phase.</title>
        <authorList>
            <person name="Zhang G."/>
        </authorList>
    </citation>
    <scope>NUCLEOTIDE SEQUENCE</scope>
    <source>
        <strain evidence="6">B10K-CU-030-46</strain>
        <tissue evidence="6">Muscle</tissue>
    </source>
</reference>
<dbReference type="Pfam" id="PF12796">
    <property type="entry name" value="Ank_2"/>
    <property type="match status" value="2"/>
</dbReference>
<evidence type="ECO:0000259" key="5">
    <source>
        <dbReference type="PROSITE" id="PS50225"/>
    </source>
</evidence>
<dbReference type="GO" id="GO:0005737">
    <property type="term" value="C:cytoplasm"/>
    <property type="evidence" value="ECO:0007669"/>
    <property type="project" value="TreeGrafter"/>
</dbReference>
<feature type="non-terminal residue" evidence="6">
    <location>
        <position position="457"/>
    </location>
</feature>
<dbReference type="InterPro" id="IPR001496">
    <property type="entry name" value="SOCS_box"/>
</dbReference>
<keyword evidence="2" id="KW-0677">Repeat</keyword>
<keyword evidence="3 4" id="KW-0040">ANK repeat</keyword>
<dbReference type="EMBL" id="VWPS01000516">
    <property type="protein sequence ID" value="NXE97758.1"/>
    <property type="molecule type" value="Genomic_DNA"/>
</dbReference>
<organism evidence="6">
    <name type="scientific">Menura novaehollandiae</name>
    <name type="common">superb lyrebird</name>
    <dbReference type="NCBI Taxonomy" id="47692"/>
    <lineage>
        <taxon>Eukaryota</taxon>
        <taxon>Metazoa</taxon>
        <taxon>Chordata</taxon>
        <taxon>Craniata</taxon>
        <taxon>Vertebrata</taxon>
        <taxon>Euteleostomi</taxon>
        <taxon>Archelosauria</taxon>
        <taxon>Archosauria</taxon>
        <taxon>Dinosauria</taxon>
        <taxon>Saurischia</taxon>
        <taxon>Theropoda</taxon>
        <taxon>Coelurosauria</taxon>
        <taxon>Aves</taxon>
        <taxon>Neognathae</taxon>
        <taxon>Neoaves</taxon>
        <taxon>Telluraves</taxon>
        <taxon>Australaves</taxon>
        <taxon>Passeriformes</taxon>
        <taxon>Menuridae</taxon>
        <taxon>Menura</taxon>
    </lineage>
</organism>
<gene>
    <name evidence="6" type="primary">Asb10</name>
    <name evidence="6" type="ORF">MENNOV_R02217</name>
</gene>
<feature type="repeat" description="ANK" evidence="4">
    <location>
        <begin position="209"/>
        <end position="241"/>
    </location>
</feature>
<feature type="repeat" description="ANK" evidence="4">
    <location>
        <begin position="242"/>
        <end position="282"/>
    </location>
</feature>
<dbReference type="SUPFAM" id="SSF48403">
    <property type="entry name" value="Ankyrin repeat"/>
    <property type="match status" value="1"/>
</dbReference>
<dbReference type="PROSITE" id="PS50297">
    <property type="entry name" value="ANK_REP_REGION"/>
    <property type="match status" value="6"/>
</dbReference>
<feature type="repeat" description="ANK" evidence="4">
    <location>
        <begin position="110"/>
        <end position="142"/>
    </location>
</feature>
<evidence type="ECO:0000256" key="1">
    <source>
        <dbReference type="ARBA" id="ARBA00004906"/>
    </source>
</evidence>
<keyword evidence="7" id="KW-1185">Reference proteome</keyword>
<dbReference type="InterPro" id="IPR002110">
    <property type="entry name" value="Ankyrin_rpt"/>
</dbReference>
<sequence length="457" mass="51427">VMDCTFPLSSATQCLLQPDQREYSHNLRSQYHHSEHSLSPNGQGYQHRRLEPLECRDLLVQNALFTGDLDMVQKYFTKSAAINLIIETRGDVLRWTSRKRGLWSLSYEQELTTPLHITASRGYTDCLRLLLLRGAAVDFAPGGKTALHEACAAASTDCVRLLLSSGADPEAVSEDGYRPLHLCKSPDSIECVRQLLQHGANANSWTEDENDTALHVASRHGLAEHVQLLLHHGAELEVKNKEGQTPLNAACAQRHQPQDMDRYYRVCQLLVESGASINAADRDRQHPLHLACKNANAQITELLLARGANVNVMNYGGNTALHNILQVAPYKLEHRPELVVRALLNHGAIRIWPGSLLKVLRYCHTCPRVIEALVNSYTHVRVSEDWVEAVPVEVVQKYPCFYQSLFSLEHRPRSLQHLARCTLRTLLEGRLLLVLSQLHLPSALHQFLLLGFEDVLY</sequence>